<dbReference type="InterPro" id="IPR015946">
    <property type="entry name" value="KH_dom-like_a/b"/>
</dbReference>
<reference evidence="11" key="1">
    <citation type="journal article" date="2020" name="mSystems">
        <title>Genome- and Community-Level Interaction Insights into Carbon Utilization and Element Cycling Functions of Hydrothermarchaeota in Hydrothermal Sediment.</title>
        <authorList>
            <person name="Zhou Z."/>
            <person name="Liu Y."/>
            <person name="Xu W."/>
            <person name="Pan J."/>
            <person name="Luo Z.H."/>
            <person name="Li M."/>
        </authorList>
    </citation>
    <scope>NUCLEOTIDE SEQUENCE [LARGE SCALE GENOMIC DNA]</scope>
    <source>
        <strain evidence="11">SpSt-747</strain>
    </source>
</reference>
<evidence type="ECO:0000256" key="9">
    <source>
        <dbReference type="RuleBase" id="RU003624"/>
    </source>
</evidence>
<dbReference type="Gene3D" id="3.30.1140.32">
    <property type="entry name" value="Ribosomal protein S3, C-terminal domain"/>
    <property type="match status" value="1"/>
</dbReference>
<dbReference type="SUPFAM" id="SSF54821">
    <property type="entry name" value="Ribosomal protein S3 C-terminal domain"/>
    <property type="match status" value="1"/>
</dbReference>
<dbReference type="CDD" id="cd02412">
    <property type="entry name" value="KH-II_30S_S3"/>
    <property type="match status" value="1"/>
</dbReference>
<evidence type="ECO:0000256" key="3">
    <source>
        <dbReference type="ARBA" id="ARBA00022884"/>
    </source>
</evidence>
<evidence type="ECO:0000256" key="6">
    <source>
        <dbReference type="ARBA" id="ARBA00024998"/>
    </source>
</evidence>
<evidence type="ECO:0000256" key="7">
    <source>
        <dbReference type="ARBA" id="ARBA00035257"/>
    </source>
</evidence>
<dbReference type="InterPro" id="IPR036419">
    <property type="entry name" value="Ribosomal_S3_C_sf"/>
</dbReference>
<dbReference type="Pfam" id="PF07650">
    <property type="entry name" value="KH_2"/>
    <property type="match status" value="1"/>
</dbReference>
<comment type="caution">
    <text evidence="11">The sequence shown here is derived from an EMBL/GenBank/DDBJ whole genome shotgun (WGS) entry which is preliminary data.</text>
</comment>
<dbReference type="GO" id="GO:0019843">
    <property type="term" value="F:rRNA binding"/>
    <property type="evidence" value="ECO:0007669"/>
    <property type="project" value="UniProtKB-UniRule"/>
</dbReference>
<dbReference type="PROSITE" id="PS50823">
    <property type="entry name" value="KH_TYPE_2"/>
    <property type="match status" value="1"/>
</dbReference>
<dbReference type="GO" id="GO:0003729">
    <property type="term" value="F:mRNA binding"/>
    <property type="evidence" value="ECO:0007669"/>
    <property type="project" value="UniProtKB-UniRule"/>
</dbReference>
<organism evidence="11">
    <name type="scientific">Candidatus Caldatribacterium californiense</name>
    <dbReference type="NCBI Taxonomy" id="1454726"/>
    <lineage>
        <taxon>Bacteria</taxon>
        <taxon>Pseudomonadati</taxon>
        <taxon>Atribacterota</taxon>
        <taxon>Atribacteria</taxon>
        <taxon>Atribacterales</taxon>
        <taxon>Candidatus Caldatribacteriaceae</taxon>
        <taxon>Candidatus Caldatribacterium</taxon>
    </lineage>
</organism>
<dbReference type="InterPro" id="IPR009019">
    <property type="entry name" value="KH_sf_prok-type"/>
</dbReference>
<dbReference type="NCBIfam" id="TIGR01009">
    <property type="entry name" value="rpsC_bact"/>
    <property type="match status" value="1"/>
</dbReference>
<dbReference type="AlphaFoldDB" id="A0A7V3YEP7"/>
<feature type="domain" description="KH type-2" evidence="10">
    <location>
        <begin position="39"/>
        <end position="108"/>
    </location>
</feature>
<dbReference type="Gene3D" id="3.30.300.20">
    <property type="match status" value="1"/>
</dbReference>
<keyword evidence="5 8" id="KW-0687">Ribonucleoprotein</keyword>
<comment type="similarity">
    <text evidence="1 8 9">Belongs to the universal ribosomal protein uS3 family.</text>
</comment>
<keyword evidence="2 8" id="KW-0699">rRNA-binding</keyword>
<evidence type="ECO:0000256" key="2">
    <source>
        <dbReference type="ARBA" id="ARBA00022730"/>
    </source>
</evidence>
<dbReference type="InterPro" id="IPR018280">
    <property type="entry name" value="Ribosomal_uS3_CS"/>
</dbReference>
<dbReference type="SMART" id="SM00322">
    <property type="entry name" value="KH"/>
    <property type="match status" value="1"/>
</dbReference>
<dbReference type="FunFam" id="3.30.300.20:FF:000001">
    <property type="entry name" value="30S ribosomal protein S3"/>
    <property type="match status" value="1"/>
</dbReference>
<dbReference type="PANTHER" id="PTHR11760">
    <property type="entry name" value="30S/40S RIBOSOMAL PROTEIN S3"/>
    <property type="match status" value="1"/>
</dbReference>
<name>A0A7V3YEP7_9BACT</name>
<evidence type="ECO:0000256" key="5">
    <source>
        <dbReference type="ARBA" id="ARBA00023274"/>
    </source>
</evidence>
<dbReference type="GO" id="GO:0003735">
    <property type="term" value="F:structural constituent of ribosome"/>
    <property type="evidence" value="ECO:0007669"/>
    <property type="project" value="InterPro"/>
</dbReference>
<dbReference type="HAMAP" id="MF_01309_B">
    <property type="entry name" value="Ribosomal_uS3_B"/>
    <property type="match status" value="1"/>
</dbReference>
<evidence type="ECO:0000256" key="8">
    <source>
        <dbReference type="HAMAP-Rule" id="MF_01309"/>
    </source>
</evidence>
<accession>A0A7V3YEP7</accession>
<dbReference type="Pfam" id="PF00189">
    <property type="entry name" value="Ribosomal_S3_C"/>
    <property type="match status" value="1"/>
</dbReference>
<evidence type="ECO:0000259" key="10">
    <source>
        <dbReference type="PROSITE" id="PS50823"/>
    </source>
</evidence>
<dbReference type="PANTHER" id="PTHR11760:SF19">
    <property type="entry name" value="SMALL RIBOSOMAL SUBUNIT PROTEIN US3C"/>
    <property type="match status" value="1"/>
</dbReference>
<keyword evidence="3 8" id="KW-0694">RNA-binding</keyword>
<dbReference type="InterPro" id="IPR057258">
    <property type="entry name" value="Ribosomal_uS3"/>
</dbReference>
<dbReference type="InterPro" id="IPR004087">
    <property type="entry name" value="KH_dom"/>
</dbReference>
<evidence type="ECO:0000256" key="4">
    <source>
        <dbReference type="ARBA" id="ARBA00022980"/>
    </source>
</evidence>
<comment type="subunit">
    <text evidence="8">Part of the 30S ribosomal subunit. Forms a tight complex with proteins S10 and S14.</text>
</comment>
<dbReference type="PROSITE" id="PS00548">
    <property type="entry name" value="RIBOSOMAL_S3"/>
    <property type="match status" value="1"/>
</dbReference>
<sequence length="241" mass="27527">MGQKVNPIGLRLGIVTTWQSRWYAEKEKYTNYLLEDLKIRRYIKERFYRSGISRVEIERLANQIKVIIKTARPGIVIGRKGSEVEKLRQELQNLTGNQNIQISVEEVPVPEIDAQLVAENIAAQIERRVSYRRAMKQAIARALKMGAKGIKIACSGRLAGAEIAREEWYREGRLPLQTLRADIDYGFAEALTTYGKIGVKVWIFKGEVISPGEVLEEGVVSLPQEERYEEELEDYVDAQES</sequence>
<evidence type="ECO:0000313" key="11">
    <source>
        <dbReference type="EMBL" id="HGI29732.1"/>
    </source>
</evidence>
<keyword evidence="4 8" id="KW-0689">Ribosomal protein</keyword>
<dbReference type="EMBL" id="DTFV01000002">
    <property type="protein sequence ID" value="HGI29732.1"/>
    <property type="molecule type" value="Genomic_DNA"/>
</dbReference>
<dbReference type="FunFam" id="3.30.1140.32:FF:000002">
    <property type="entry name" value="30S ribosomal protein S3"/>
    <property type="match status" value="1"/>
</dbReference>
<evidence type="ECO:0000256" key="1">
    <source>
        <dbReference type="ARBA" id="ARBA00010761"/>
    </source>
</evidence>
<comment type="function">
    <text evidence="6 8">Binds the lower part of the 30S subunit head. Binds mRNA in the 70S ribosome, positioning it for translation.</text>
</comment>
<dbReference type="SUPFAM" id="SSF54814">
    <property type="entry name" value="Prokaryotic type KH domain (KH-domain type II)"/>
    <property type="match status" value="1"/>
</dbReference>
<dbReference type="InterPro" id="IPR005704">
    <property type="entry name" value="Ribosomal_uS3_bac-typ"/>
</dbReference>
<dbReference type="GO" id="GO:0006412">
    <property type="term" value="P:translation"/>
    <property type="evidence" value="ECO:0007669"/>
    <property type="project" value="UniProtKB-UniRule"/>
</dbReference>
<dbReference type="GO" id="GO:0022627">
    <property type="term" value="C:cytosolic small ribosomal subunit"/>
    <property type="evidence" value="ECO:0007669"/>
    <property type="project" value="TreeGrafter"/>
</dbReference>
<dbReference type="PROSITE" id="PS50084">
    <property type="entry name" value="KH_TYPE_1"/>
    <property type="match status" value="1"/>
</dbReference>
<proteinExistence type="inferred from homology"/>
<dbReference type="InterPro" id="IPR001351">
    <property type="entry name" value="Ribosomal_uS3_C"/>
</dbReference>
<gene>
    <name evidence="8" type="primary">rpsC</name>
    <name evidence="11" type="ORF">ENV30_00190</name>
</gene>
<protein>
    <recommendedName>
        <fullName evidence="7 8">Small ribosomal subunit protein uS3</fullName>
    </recommendedName>
</protein>
<dbReference type="InterPro" id="IPR004044">
    <property type="entry name" value="KH_dom_type_2"/>
</dbReference>